<dbReference type="Proteomes" id="UP000178413">
    <property type="component" value="Unassembled WGS sequence"/>
</dbReference>
<comment type="caution">
    <text evidence="1">The sequence shown here is derived from an EMBL/GenBank/DDBJ whole genome shotgun (WGS) entry which is preliminary data.</text>
</comment>
<dbReference type="EMBL" id="MHRM01000017">
    <property type="protein sequence ID" value="OHA23853.1"/>
    <property type="molecule type" value="Genomic_DNA"/>
</dbReference>
<protein>
    <recommendedName>
        <fullName evidence="3">DNA polymerase III subunit delta</fullName>
    </recommendedName>
</protein>
<dbReference type="STRING" id="1802308.A3D50_00845"/>
<name>A0A1G2MJ00_9BACT</name>
<dbReference type="InterPro" id="IPR027417">
    <property type="entry name" value="P-loop_NTPase"/>
</dbReference>
<evidence type="ECO:0000313" key="2">
    <source>
        <dbReference type="Proteomes" id="UP000178413"/>
    </source>
</evidence>
<evidence type="ECO:0008006" key="3">
    <source>
        <dbReference type="Google" id="ProtNLM"/>
    </source>
</evidence>
<organism evidence="1 2">
    <name type="scientific">Candidatus Taylorbacteria bacterium RIFCSPHIGHO2_02_FULL_44_12</name>
    <dbReference type="NCBI Taxonomy" id="1802308"/>
    <lineage>
        <taxon>Bacteria</taxon>
        <taxon>Candidatus Tayloriibacteriota</taxon>
    </lineage>
</organism>
<dbReference type="SUPFAM" id="SSF52540">
    <property type="entry name" value="P-loop containing nucleoside triphosphate hydrolases"/>
    <property type="match status" value="1"/>
</dbReference>
<reference evidence="1 2" key="1">
    <citation type="journal article" date="2016" name="Nat. Commun.">
        <title>Thousands of microbial genomes shed light on interconnected biogeochemical processes in an aquifer system.</title>
        <authorList>
            <person name="Anantharaman K."/>
            <person name="Brown C.T."/>
            <person name="Hug L.A."/>
            <person name="Sharon I."/>
            <person name="Castelle C.J."/>
            <person name="Probst A.J."/>
            <person name="Thomas B.C."/>
            <person name="Singh A."/>
            <person name="Wilkins M.J."/>
            <person name="Karaoz U."/>
            <person name="Brodie E.L."/>
            <person name="Williams K.H."/>
            <person name="Hubbard S.S."/>
            <person name="Banfield J.F."/>
        </authorList>
    </citation>
    <scope>NUCLEOTIDE SEQUENCE [LARGE SCALE GENOMIC DNA]</scope>
</reference>
<dbReference type="Gene3D" id="3.40.50.300">
    <property type="entry name" value="P-loop containing nucleotide triphosphate hydrolases"/>
    <property type="match status" value="1"/>
</dbReference>
<gene>
    <name evidence="1" type="ORF">A3D50_00845</name>
</gene>
<proteinExistence type="predicted"/>
<evidence type="ECO:0000313" key="1">
    <source>
        <dbReference type="EMBL" id="OHA23853.1"/>
    </source>
</evidence>
<dbReference type="AlphaFoldDB" id="A0A1G2MJ00"/>
<accession>A0A1G2MJ00</accession>
<dbReference type="Pfam" id="PF13177">
    <property type="entry name" value="DNA_pol3_delta2"/>
    <property type="match status" value="1"/>
</dbReference>
<sequence length="227" mass="25874">MSSFFSKSLKNLNHHAYCIIGSDSVRLKLRSVLESDHDISIQGNPDFFEHVHDIFTIDHARALKSLHEILPVNATGKRIFIIAPNDITTEAQNALLKLLEEPAHYAHFFLIVPSAHILLPTVISRLSFIDCQSENDPDSQSLAEKFLKLSLSQRLEFAKNMVDDITDKKRPKQDIVLFLNAVQAIIYREKGVKKGFEEMKSLELVRKYSTDRSPSLKMLLEYVALKV</sequence>